<dbReference type="GO" id="GO:0001897">
    <property type="term" value="P:symbiont-mediated cytolysis of host cell"/>
    <property type="evidence" value="ECO:0007669"/>
    <property type="project" value="UniProtKB-ARBA"/>
</dbReference>
<name>A0A6J7WY69_9CAUD</name>
<sequence length="289" mass="31219">MSYVEGWINDPEAVGEVAMMQPMPIFGMTPAGGVDESQLPDEVFLWKNYENKTGKKWPSLSQGSIGSCVGFGTACAIEATLAAQINSVPNLVQEQIYGGSRVEIGKGRIKNGDGSVGAWAAECARQYGVIKRGIHGKYDLTDYSVKLCREWGNTGIPDDLEPECRKHLVGAITLVRDWASARKALASGYGIAICSNRGFKAARDKDGFAAANGVWNHCMALIGYQTKRPGGFIMNSWGPDYNSGPVGAGDPPSGGFWADDSTIDYMLRQGDSWAFSNVSGFPSRLDWRI</sequence>
<accession>A0A6J7WY69</accession>
<dbReference type="Gene3D" id="3.90.70.10">
    <property type="entry name" value="Cysteine proteinases"/>
    <property type="match status" value="1"/>
</dbReference>
<protein>
    <submittedName>
        <fullName evidence="1">Uncharacterized protein</fullName>
    </submittedName>
</protein>
<gene>
    <name evidence="1" type="ORF">UFOVP365_38</name>
</gene>
<proteinExistence type="predicted"/>
<dbReference type="EMBL" id="LR798309">
    <property type="protein sequence ID" value="CAB5222936.1"/>
    <property type="molecule type" value="Genomic_DNA"/>
</dbReference>
<dbReference type="InterPro" id="IPR038765">
    <property type="entry name" value="Papain-like_cys_pep_sf"/>
</dbReference>
<organism evidence="1">
    <name type="scientific">uncultured Caudovirales phage</name>
    <dbReference type="NCBI Taxonomy" id="2100421"/>
    <lineage>
        <taxon>Viruses</taxon>
        <taxon>Duplodnaviria</taxon>
        <taxon>Heunggongvirae</taxon>
        <taxon>Uroviricota</taxon>
        <taxon>Caudoviricetes</taxon>
        <taxon>Peduoviridae</taxon>
        <taxon>Maltschvirus</taxon>
        <taxon>Maltschvirus maltsch</taxon>
    </lineage>
</organism>
<reference evidence="1" key="1">
    <citation type="submission" date="2020-05" db="EMBL/GenBank/DDBJ databases">
        <authorList>
            <person name="Chiriac C."/>
            <person name="Salcher M."/>
            <person name="Ghai R."/>
            <person name="Kavagutti S V."/>
        </authorList>
    </citation>
    <scope>NUCLEOTIDE SEQUENCE</scope>
</reference>
<dbReference type="SUPFAM" id="SSF54001">
    <property type="entry name" value="Cysteine proteinases"/>
    <property type="match status" value="1"/>
</dbReference>
<evidence type="ECO:0000313" key="1">
    <source>
        <dbReference type="EMBL" id="CAB5222936.1"/>
    </source>
</evidence>